<evidence type="ECO:0008006" key="3">
    <source>
        <dbReference type="Google" id="ProtNLM"/>
    </source>
</evidence>
<proteinExistence type="predicted"/>
<keyword evidence="2" id="KW-1185">Reference proteome</keyword>
<name>A0AAV8STQ0_9ROSI</name>
<dbReference type="Proteomes" id="UP001159364">
    <property type="component" value="Linkage Group LG09"/>
</dbReference>
<protein>
    <recommendedName>
        <fullName evidence="3">Secreted protein</fullName>
    </recommendedName>
</protein>
<evidence type="ECO:0000313" key="1">
    <source>
        <dbReference type="EMBL" id="KAJ8755389.1"/>
    </source>
</evidence>
<sequence length="94" mass="10501">MVSFHVCTTLLPLQLINVHVSGVSWSSVWFGHSHLVRCRRFSWALNTPQFSCMLLFLSLSLSRCPLFVSSFLSKYQSVGLIPLLITKEGAIGCV</sequence>
<comment type="caution">
    <text evidence="1">The sequence shown here is derived from an EMBL/GenBank/DDBJ whole genome shotgun (WGS) entry which is preliminary data.</text>
</comment>
<organism evidence="1 2">
    <name type="scientific">Erythroxylum novogranatense</name>
    <dbReference type="NCBI Taxonomy" id="1862640"/>
    <lineage>
        <taxon>Eukaryota</taxon>
        <taxon>Viridiplantae</taxon>
        <taxon>Streptophyta</taxon>
        <taxon>Embryophyta</taxon>
        <taxon>Tracheophyta</taxon>
        <taxon>Spermatophyta</taxon>
        <taxon>Magnoliopsida</taxon>
        <taxon>eudicotyledons</taxon>
        <taxon>Gunneridae</taxon>
        <taxon>Pentapetalae</taxon>
        <taxon>rosids</taxon>
        <taxon>fabids</taxon>
        <taxon>Malpighiales</taxon>
        <taxon>Erythroxylaceae</taxon>
        <taxon>Erythroxylum</taxon>
    </lineage>
</organism>
<accession>A0AAV8STQ0</accession>
<dbReference type="AlphaFoldDB" id="A0AAV8STQ0"/>
<evidence type="ECO:0000313" key="2">
    <source>
        <dbReference type="Proteomes" id="UP001159364"/>
    </source>
</evidence>
<reference evidence="1 2" key="1">
    <citation type="submission" date="2021-09" db="EMBL/GenBank/DDBJ databases">
        <title>Genomic insights and catalytic innovation underlie evolution of tropane alkaloids biosynthesis.</title>
        <authorList>
            <person name="Wang Y.-J."/>
            <person name="Tian T."/>
            <person name="Huang J.-P."/>
            <person name="Huang S.-X."/>
        </authorList>
    </citation>
    <scope>NUCLEOTIDE SEQUENCE [LARGE SCALE GENOMIC DNA]</scope>
    <source>
        <strain evidence="1">KIB-2018</strain>
        <tissue evidence="1">Leaf</tissue>
    </source>
</reference>
<dbReference type="EMBL" id="JAIWQS010000009">
    <property type="protein sequence ID" value="KAJ8755389.1"/>
    <property type="molecule type" value="Genomic_DNA"/>
</dbReference>
<gene>
    <name evidence="1" type="ORF">K2173_019187</name>
</gene>